<feature type="region of interest" description="Disordered" evidence="1">
    <location>
        <begin position="322"/>
        <end position="367"/>
    </location>
</feature>
<dbReference type="PANTHER" id="PTHR34222:SF43">
    <property type="entry name" value="RETROTRANSPOSON GAG DOMAIN-CONTAINING PROTEIN"/>
    <property type="match status" value="1"/>
</dbReference>
<evidence type="ECO:0000256" key="1">
    <source>
        <dbReference type="SAM" id="MobiDB-lite"/>
    </source>
</evidence>
<dbReference type="EMBL" id="JAUESC010000381">
    <property type="protein sequence ID" value="KAK0591100.1"/>
    <property type="molecule type" value="Genomic_DNA"/>
</dbReference>
<proteinExistence type="predicted"/>
<name>A0AA39VS19_ACESA</name>
<sequence length="385" mass="43380">MNRNFFALNQQAFSTKHVGRSLSIYYGKLIAIFQELDYRNKIIMKYPDDVITYKQYVERLRVHIFLSGLDAEFEQIRGEILRKDRAMDLEETYAYVHHDAVRRAIVNGEADHSESSAMVARRGKPQQRCYELIGYPYWWDLSKAPHKRNSKGNHASVAIAESSKNTPEEVSSLIATSGNTGKALHTSALNSDNTWIIDSGPTDHMTFDSNHIQSMKPSKQYIVSTTNGTPSPVIGEGSISLLNNLNLDSILAVPSLKHNLLSIAQITHALYRVVIFWPNSCVFKHIRTQKTIGYGTRRGKLYYLDLMPTSSNQLAQVFSVDKSDKTGECPNEENDDCPYESNDDEENEDENSQDNREVVPPISSGPVLQMSQELSQVQVLVSPSS</sequence>
<keyword evidence="4" id="KW-1185">Reference proteome</keyword>
<evidence type="ECO:0000259" key="2">
    <source>
        <dbReference type="Pfam" id="PF22936"/>
    </source>
</evidence>
<feature type="compositionally biased region" description="Acidic residues" evidence="1">
    <location>
        <begin position="330"/>
        <end position="352"/>
    </location>
</feature>
<protein>
    <recommendedName>
        <fullName evidence="2">Retrovirus-related Pol polyprotein from transposon TNT 1-94-like beta-barrel domain-containing protein</fullName>
    </recommendedName>
</protein>
<reference evidence="3" key="1">
    <citation type="journal article" date="2022" name="Plant J.">
        <title>Strategies of tolerance reflected in two North American maple genomes.</title>
        <authorList>
            <person name="McEvoy S.L."/>
            <person name="Sezen U.U."/>
            <person name="Trouern-Trend A."/>
            <person name="McMahon S.M."/>
            <person name="Schaberg P.G."/>
            <person name="Yang J."/>
            <person name="Wegrzyn J.L."/>
            <person name="Swenson N.G."/>
        </authorList>
    </citation>
    <scope>NUCLEOTIDE SEQUENCE</scope>
    <source>
        <strain evidence="3">NS2018</strain>
    </source>
</reference>
<gene>
    <name evidence="3" type="ORF">LWI29_035615</name>
</gene>
<evidence type="ECO:0000313" key="3">
    <source>
        <dbReference type="EMBL" id="KAK0591100.1"/>
    </source>
</evidence>
<dbReference type="Pfam" id="PF22936">
    <property type="entry name" value="Pol_BBD"/>
    <property type="match status" value="1"/>
</dbReference>
<dbReference type="PANTHER" id="PTHR34222">
    <property type="entry name" value="GAG_PRE-INTEGRS DOMAIN-CONTAINING PROTEIN"/>
    <property type="match status" value="1"/>
</dbReference>
<comment type="caution">
    <text evidence="3">The sequence shown here is derived from an EMBL/GenBank/DDBJ whole genome shotgun (WGS) entry which is preliminary data.</text>
</comment>
<dbReference type="InterPro" id="IPR054722">
    <property type="entry name" value="PolX-like_BBD"/>
</dbReference>
<accession>A0AA39VS19</accession>
<dbReference type="AlphaFoldDB" id="A0AA39VS19"/>
<dbReference type="Proteomes" id="UP001168877">
    <property type="component" value="Unassembled WGS sequence"/>
</dbReference>
<feature type="domain" description="Retrovirus-related Pol polyprotein from transposon TNT 1-94-like beta-barrel" evidence="2">
    <location>
        <begin position="195"/>
        <end position="268"/>
    </location>
</feature>
<evidence type="ECO:0000313" key="4">
    <source>
        <dbReference type="Proteomes" id="UP001168877"/>
    </source>
</evidence>
<organism evidence="3 4">
    <name type="scientific">Acer saccharum</name>
    <name type="common">Sugar maple</name>
    <dbReference type="NCBI Taxonomy" id="4024"/>
    <lineage>
        <taxon>Eukaryota</taxon>
        <taxon>Viridiplantae</taxon>
        <taxon>Streptophyta</taxon>
        <taxon>Embryophyta</taxon>
        <taxon>Tracheophyta</taxon>
        <taxon>Spermatophyta</taxon>
        <taxon>Magnoliopsida</taxon>
        <taxon>eudicotyledons</taxon>
        <taxon>Gunneridae</taxon>
        <taxon>Pentapetalae</taxon>
        <taxon>rosids</taxon>
        <taxon>malvids</taxon>
        <taxon>Sapindales</taxon>
        <taxon>Sapindaceae</taxon>
        <taxon>Hippocastanoideae</taxon>
        <taxon>Acereae</taxon>
        <taxon>Acer</taxon>
    </lineage>
</organism>
<reference evidence="3" key="2">
    <citation type="submission" date="2023-06" db="EMBL/GenBank/DDBJ databases">
        <authorList>
            <person name="Swenson N.G."/>
            <person name="Wegrzyn J.L."/>
            <person name="Mcevoy S.L."/>
        </authorList>
    </citation>
    <scope>NUCLEOTIDE SEQUENCE</scope>
    <source>
        <strain evidence="3">NS2018</strain>
        <tissue evidence="3">Leaf</tissue>
    </source>
</reference>